<dbReference type="Proteomes" id="UP000005945">
    <property type="component" value="Unassembled WGS sequence"/>
</dbReference>
<evidence type="ECO:0000313" key="7">
    <source>
        <dbReference type="Proteomes" id="UP000005945"/>
    </source>
</evidence>
<feature type="domain" description="HTH lysR-type" evidence="5">
    <location>
        <begin position="34"/>
        <end position="85"/>
    </location>
</feature>
<dbReference type="FunFam" id="1.10.10.10:FF:000001">
    <property type="entry name" value="LysR family transcriptional regulator"/>
    <property type="match status" value="1"/>
</dbReference>
<keyword evidence="2" id="KW-0805">Transcription regulation</keyword>
<comment type="caution">
    <text evidence="6">The sequence shown here is derived from an EMBL/GenBank/DDBJ whole genome shotgun (WGS) entry which is preliminary data.</text>
</comment>
<dbReference type="PROSITE" id="PS50931">
    <property type="entry name" value="HTH_LYSR"/>
    <property type="match status" value="1"/>
</dbReference>
<accession>A8SDP3</accession>
<evidence type="ECO:0000256" key="3">
    <source>
        <dbReference type="ARBA" id="ARBA00023125"/>
    </source>
</evidence>
<dbReference type="SUPFAM" id="SSF53850">
    <property type="entry name" value="Periplasmic binding protein-like II"/>
    <property type="match status" value="1"/>
</dbReference>
<evidence type="ECO:0000313" key="6">
    <source>
        <dbReference type="EMBL" id="EDP20956.1"/>
    </source>
</evidence>
<dbReference type="InterPro" id="IPR036390">
    <property type="entry name" value="WH_DNA-bd_sf"/>
</dbReference>
<name>A8SDP3_9FIRM</name>
<gene>
    <name evidence="6" type="ORF">FAEPRAM212_02283</name>
</gene>
<dbReference type="PRINTS" id="PR00039">
    <property type="entry name" value="HTHLYSR"/>
</dbReference>
<dbReference type="Gene3D" id="3.40.190.290">
    <property type="match status" value="1"/>
</dbReference>
<dbReference type="SUPFAM" id="SSF46785">
    <property type="entry name" value="Winged helix' DNA-binding domain"/>
    <property type="match status" value="1"/>
</dbReference>
<dbReference type="HOGENOM" id="CLU_039613_6_1_9"/>
<evidence type="ECO:0000256" key="4">
    <source>
        <dbReference type="ARBA" id="ARBA00023163"/>
    </source>
</evidence>
<reference evidence="6 7" key="1">
    <citation type="submission" date="2007-09" db="EMBL/GenBank/DDBJ databases">
        <title>Draft genome sequence of Faecalibacterium prausnitzii M21/2.</title>
        <authorList>
            <person name="Sudarsanam P."/>
            <person name="Ley R."/>
            <person name="Guruge J."/>
            <person name="Turnbaugh P.J."/>
            <person name="Mahowald M."/>
            <person name="Liep D."/>
            <person name="Gordon J."/>
        </authorList>
    </citation>
    <scope>NUCLEOTIDE SEQUENCE [LARGE SCALE GENOMIC DNA]</scope>
    <source>
        <strain evidence="6 7">M21/2</strain>
    </source>
</reference>
<dbReference type="PANTHER" id="PTHR30419">
    <property type="entry name" value="HTH-TYPE TRANSCRIPTIONAL REGULATOR YBHD"/>
    <property type="match status" value="1"/>
</dbReference>
<dbReference type="AlphaFoldDB" id="A8SDP3"/>
<organism evidence="6 7">
    <name type="scientific">Faecalibacterium prausnitzii M21/2</name>
    <dbReference type="NCBI Taxonomy" id="411485"/>
    <lineage>
        <taxon>Bacteria</taxon>
        <taxon>Bacillati</taxon>
        <taxon>Bacillota</taxon>
        <taxon>Clostridia</taxon>
        <taxon>Eubacteriales</taxon>
        <taxon>Oscillospiraceae</taxon>
        <taxon>Faecalibacterium</taxon>
    </lineage>
</organism>
<dbReference type="Pfam" id="PF00126">
    <property type="entry name" value="HTH_1"/>
    <property type="match status" value="1"/>
</dbReference>
<dbReference type="Pfam" id="PF03466">
    <property type="entry name" value="LysR_substrate"/>
    <property type="match status" value="1"/>
</dbReference>
<proteinExistence type="inferred from homology"/>
<reference evidence="6 7" key="2">
    <citation type="submission" date="2007-09" db="EMBL/GenBank/DDBJ databases">
        <authorList>
            <person name="Fulton L."/>
            <person name="Clifton S."/>
            <person name="Fulton B."/>
            <person name="Xu J."/>
            <person name="Minx P."/>
            <person name="Pepin K.H."/>
            <person name="Johnson M."/>
            <person name="Thiruvilangam P."/>
            <person name="Bhonagiri V."/>
            <person name="Nash W.E."/>
            <person name="Mardis E.R."/>
            <person name="Wilson R.K."/>
        </authorList>
    </citation>
    <scope>NUCLEOTIDE SEQUENCE [LARGE SCALE GENOMIC DNA]</scope>
    <source>
        <strain evidence="6 7">M21/2</strain>
    </source>
</reference>
<keyword evidence="3" id="KW-0238">DNA-binding</keyword>
<comment type="similarity">
    <text evidence="1">Belongs to the LysR transcriptional regulatory family.</text>
</comment>
<dbReference type="InterPro" id="IPR005119">
    <property type="entry name" value="LysR_subst-bd"/>
</dbReference>
<dbReference type="CDD" id="cd05466">
    <property type="entry name" value="PBP2_LTTR_substrate"/>
    <property type="match status" value="1"/>
</dbReference>
<evidence type="ECO:0000256" key="2">
    <source>
        <dbReference type="ARBA" id="ARBA00023015"/>
    </source>
</evidence>
<dbReference type="Gene3D" id="1.10.10.10">
    <property type="entry name" value="Winged helix-like DNA-binding domain superfamily/Winged helix DNA-binding domain"/>
    <property type="match status" value="1"/>
</dbReference>
<evidence type="ECO:0000259" key="5">
    <source>
        <dbReference type="PROSITE" id="PS50931"/>
    </source>
</evidence>
<evidence type="ECO:0000256" key="1">
    <source>
        <dbReference type="ARBA" id="ARBA00009437"/>
    </source>
</evidence>
<dbReference type="GO" id="GO:0003677">
    <property type="term" value="F:DNA binding"/>
    <property type="evidence" value="ECO:0007669"/>
    <property type="project" value="UniProtKB-KW"/>
</dbReference>
<dbReference type="InterPro" id="IPR050950">
    <property type="entry name" value="HTH-type_LysR_regulators"/>
</dbReference>
<protein>
    <submittedName>
        <fullName evidence="6">LysR substrate binding domain protein</fullName>
    </submittedName>
</protein>
<dbReference type="GO" id="GO:0003700">
    <property type="term" value="F:DNA-binding transcription factor activity"/>
    <property type="evidence" value="ECO:0007669"/>
    <property type="project" value="InterPro"/>
</dbReference>
<sequence length="328" mass="36485">MIQEEHKAASAAGRAGSPTGKRAAPMYVDWEYYKIFYYVAKYQNFTRAARVLGNNQPNITHAMNRLESQLNCVLFIRSNRGVTLTPEGELLYSRIASAAVQIQDAEEELSATATLEHGAISISTTETALNIYLSEKLRAFHTEYPGIRLRISNHSTPQAVQAVRNGEVDFAIVTTPAEVENGLKMVELMPFYEVLVGGKTFTALASQTLSLKELAGYPLICLNEESMTRSFYRQFFLEHDAVLKPDTEAATTDQMLTLVKSELGLAFMPEPMAAPLLASGELVQLHLQEIIPSRSICLVYDHHRPLNTAARKFQQLLTKAGTRSAERK</sequence>
<keyword evidence="4" id="KW-0804">Transcription</keyword>
<dbReference type="GO" id="GO:0005829">
    <property type="term" value="C:cytosol"/>
    <property type="evidence" value="ECO:0007669"/>
    <property type="project" value="TreeGrafter"/>
</dbReference>
<dbReference type="EMBL" id="ABED02000028">
    <property type="protein sequence ID" value="EDP20956.1"/>
    <property type="molecule type" value="Genomic_DNA"/>
</dbReference>
<dbReference type="InterPro" id="IPR036388">
    <property type="entry name" value="WH-like_DNA-bd_sf"/>
</dbReference>
<dbReference type="InterPro" id="IPR000847">
    <property type="entry name" value="LysR_HTH_N"/>
</dbReference>